<dbReference type="Proteomes" id="UP000183050">
    <property type="component" value="Chromosome"/>
</dbReference>
<evidence type="ECO:0000313" key="3">
    <source>
        <dbReference type="Proteomes" id="UP000183050"/>
    </source>
</evidence>
<gene>
    <name evidence="2" type="ORF">BMW22_02405</name>
</gene>
<organism evidence="2 3">
    <name type="scientific">Rhizobium leguminosarum</name>
    <dbReference type="NCBI Taxonomy" id="384"/>
    <lineage>
        <taxon>Bacteria</taxon>
        <taxon>Pseudomonadati</taxon>
        <taxon>Pseudomonadota</taxon>
        <taxon>Alphaproteobacteria</taxon>
        <taxon>Hyphomicrobiales</taxon>
        <taxon>Rhizobiaceae</taxon>
        <taxon>Rhizobium/Agrobacterium group</taxon>
        <taxon>Rhizobium</taxon>
    </lineage>
</organism>
<sequence length="610" mass="69025">MVLLARVPELGPIEPLPTYMSRLAAANGASSLRDFRRHMGFRLDRWVGPADVCNRLSVVTGIEAGVLMSRNFNFDHRWFTYGTQRLPTEGLFRTAPRYCPKCIEGDFNNGAGRLDVRLRTRFPWLLTSIEVCPGHRVELVTSEVKYRGDMKLDFAAHVRTNWREIEKSIAEVKDTEVHPYDSYFFDRVAGKQTGNELLDPLPYFAALRLCTIIGDMVAPVTSRGRTGKRIGLTHPSRRMGFDVLSSRSSLLSFLTVTGDSFVNDNHRKALGLYGKFGEYLTANIDMAELQPMIEMVRDHAFENVPIGPEDGFLGGAGVRRWHTLRSAELETGVYFTVLRKILVERGAIPPSERGKKDSSVVVSVADVEAAAADYNDRISLEALADRLGLLHVTVRRLVRAGLFRSIYGTTSNMKEMFSRRDTDAMLEQWMGGLETTPLTENLVPLRTATRGFGRQSTELIFAYLDGKLSTKYLDEDASKTGFERILVDRREVRALLVKQPPGHKIHELSDKFNLQSRPGKAFFYSGFFEIVRWEPGHGRKAFDVATSESVERFFRDHDSLTNFSAGWMKRNQLHRVLKAAGITPLWSHTGTSINNVFRRADIEEFRKRSS</sequence>
<name>A0A1L3Z4V2_RHILE</name>
<dbReference type="InterPro" id="IPR009492">
    <property type="entry name" value="TniQ"/>
</dbReference>
<evidence type="ECO:0000259" key="1">
    <source>
        <dbReference type="Pfam" id="PF06527"/>
    </source>
</evidence>
<evidence type="ECO:0000313" key="2">
    <source>
        <dbReference type="EMBL" id="API50638.1"/>
    </source>
</evidence>
<proteinExistence type="predicted"/>
<protein>
    <recommendedName>
        <fullName evidence="1">TniQ domain-containing protein</fullName>
    </recommendedName>
</protein>
<dbReference type="AlphaFoldDB" id="A0A1L3Z4V2"/>
<dbReference type="EMBL" id="CP018228">
    <property type="protein sequence ID" value="API50638.1"/>
    <property type="molecule type" value="Genomic_DNA"/>
</dbReference>
<accession>A0A1L3Z4V2</accession>
<dbReference type="Pfam" id="PF06527">
    <property type="entry name" value="TniQ"/>
    <property type="match status" value="1"/>
</dbReference>
<feature type="domain" description="TniQ" evidence="1">
    <location>
        <begin position="7"/>
        <end position="139"/>
    </location>
</feature>
<reference evidence="2 3" key="1">
    <citation type="submission" date="2016-11" db="EMBL/GenBank/DDBJ databases">
        <title>Rhizobium leguminosarum bv. viciae strain Vaf12 isolated from Vavilovia formosa root nodules from Russia, Dagestan.</title>
        <authorList>
            <person name="Kimeklis A."/>
        </authorList>
    </citation>
    <scope>NUCLEOTIDE SEQUENCE [LARGE SCALE GENOMIC DNA]</scope>
    <source>
        <strain evidence="2 3">Vaf-108</strain>
    </source>
</reference>